<dbReference type="RefSeq" id="WP_227018600.1">
    <property type="nucleotide sequence ID" value="NZ_JAGSND010000007.1"/>
</dbReference>
<name>A0A8J7W3X2_9FIRM</name>
<dbReference type="InterPro" id="IPR018905">
    <property type="entry name" value="A-galactase_NEW3"/>
</dbReference>
<evidence type="ECO:0000313" key="5">
    <source>
        <dbReference type="Proteomes" id="UP000675664"/>
    </source>
</evidence>
<feature type="domain" description="Alpha-galactosidase NEW3" evidence="3">
    <location>
        <begin position="155"/>
        <end position="227"/>
    </location>
</feature>
<dbReference type="InterPro" id="IPR013783">
    <property type="entry name" value="Ig-like_fold"/>
</dbReference>
<gene>
    <name evidence="4" type="ORF">KCX82_11350</name>
</gene>
<organism evidence="4 5">
    <name type="scientific">Sinanaerobacter chloroacetimidivorans</name>
    <dbReference type="NCBI Taxonomy" id="2818044"/>
    <lineage>
        <taxon>Bacteria</taxon>
        <taxon>Bacillati</taxon>
        <taxon>Bacillota</taxon>
        <taxon>Clostridia</taxon>
        <taxon>Peptostreptococcales</taxon>
        <taxon>Anaerovoracaceae</taxon>
        <taxon>Sinanaerobacter</taxon>
    </lineage>
</organism>
<keyword evidence="1" id="KW-1133">Transmembrane helix</keyword>
<evidence type="ECO:0000256" key="1">
    <source>
        <dbReference type="SAM" id="Phobius"/>
    </source>
</evidence>
<dbReference type="Gene3D" id="2.60.40.10">
    <property type="entry name" value="Immunoglobulins"/>
    <property type="match status" value="1"/>
</dbReference>
<comment type="caution">
    <text evidence="4">The sequence shown here is derived from an EMBL/GenBank/DDBJ whole genome shotgun (WGS) entry which is preliminary data.</text>
</comment>
<evidence type="ECO:0000313" key="4">
    <source>
        <dbReference type="EMBL" id="MBR0598475.1"/>
    </source>
</evidence>
<keyword evidence="2" id="KW-0732">Signal</keyword>
<proteinExistence type="predicted"/>
<dbReference type="Proteomes" id="UP000675664">
    <property type="component" value="Unassembled WGS sequence"/>
</dbReference>
<reference evidence="4" key="1">
    <citation type="submission" date="2021-04" db="EMBL/GenBank/DDBJ databases">
        <title>Sinoanaerobacter chloroacetimidivorans sp. nov., an obligate anaerobic bacterium isolated from anaerobic sludge.</title>
        <authorList>
            <person name="Bao Y."/>
        </authorList>
    </citation>
    <scope>NUCLEOTIDE SEQUENCE</scope>
    <source>
        <strain evidence="4">BAD-6</strain>
    </source>
</reference>
<dbReference type="Pfam" id="PF10633">
    <property type="entry name" value="NPCBM_assoc"/>
    <property type="match status" value="1"/>
</dbReference>
<feature type="signal peptide" evidence="2">
    <location>
        <begin position="1"/>
        <end position="27"/>
    </location>
</feature>
<protein>
    <recommendedName>
        <fullName evidence="3">Alpha-galactosidase NEW3 domain-containing protein</fullName>
    </recommendedName>
</protein>
<accession>A0A8J7W3X2</accession>
<keyword evidence="1" id="KW-0472">Membrane</keyword>
<dbReference type="PANTHER" id="PTHR39198">
    <property type="entry name" value="HYPOTHETICAL MEMBRANE PROTEIN, CONSERVED"/>
    <property type="match status" value="1"/>
</dbReference>
<dbReference type="AlphaFoldDB" id="A0A8J7W3X2"/>
<feature type="transmembrane region" description="Helical" evidence="1">
    <location>
        <begin position="248"/>
        <end position="267"/>
    </location>
</feature>
<reference evidence="4" key="2">
    <citation type="submission" date="2021-04" db="EMBL/GenBank/DDBJ databases">
        <authorList>
            <person name="Liu J."/>
        </authorList>
    </citation>
    <scope>NUCLEOTIDE SEQUENCE</scope>
    <source>
        <strain evidence="4">BAD-6</strain>
    </source>
</reference>
<keyword evidence="5" id="KW-1185">Reference proteome</keyword>
<keyword evidence="1" id="KW-0812">Transmembrane</keyword>
<feature type="chain" id="PRO_5035319996" description="Alpha-galactosidase NEW3 domain-containing protein" evidence="2">
    <location>
        <begin position="28"/>
        <end position="273"/>
    </location>
</feature>
<evidence type="ECO:0000256" key="2">
    <source>
        <dbReference type="SAM" id="SignalP"/>
    </source>
</evidence>
<evidence type="ECO:0000259" key="3">
    <source>
        <dbReference type="Pfam" id="PF10633"/>
    </source>
</evidence>
<sequence>MKRFKKILLVLNMTVILLATSMSFVFAAEPGNTTLSSGCTLSPGKTTSVPLFIQNNDSGTHSYNVTAGGMTNNYELYFASGGAPAKAIEVQPGTNAEIDLNISMKGTPSADTDQLTVTTIRDDGKESSVNLTVAVNKDYALSISNMLNKIDTLSGKSTEVTFSVTNNGTKELSSVKLEPELPYKWIAGQSSDTGINLKPGETGTLKMNIDVPSSQTAGNFTAKFAATSNETKSDQISIPVTVKTSSNIAYWMIGALLVIAVFTAVQFKRHGRR</sequence>
<dbReference type="PANTHER" id="PTHR39198:SF1">
    <property type="entry name" value="ALPHA-GALACTOSIDASE NEW3 DOMAIN-CONTAINING PROTEIN"/>
    <property type="match status" value="1"/>
</dbReference>
<dbReference type="EMBL" id="JAGSND010000007">
    <property type="protein sequence ID" value="MBR0598475.1"/>
    <property type="molecule type" value="Genomic_DNA"/>
</dbReference>